<accession>A0A5R9KY78</accession>
<dbReference type="EMBL" id="VCEJ01000004">
    <property type="protein sequence ID" value="TLV01118.1"/>
    <property type="molecule type" value="Genomic_DNA"/>
</dbReference>
<feature type="region of interest" description="Disordered" evidence="1">
    <location>
        <begin position="26"/>
        <end position="51"/>
    </location>
</feature>
<feature type="signal peptide" evidence="2">
    <location>
        <begin position="1"/>
        <end position="21"/>
    </location>
</feature>
<reference evidence="3 4" key="1">
    <citation type="submission" date="2019-05" db="EMBL/GenBank/DDBJ databases">
        <authorList>
            <person name="Qu J.-H."/>
        </authorList>
    </citation>
    <scope>NUCLEOTIDE SEQUENCE [LARGE SCALE GENOMIC DNA]</scope>
    <source>
        <strain evidence="3 4">T17</strain>
    </source>
</reference>
<keyword evidence="4" id="KW-1185">Reference proteome</keyword>
<sequence>MIRAWAVFMLITLAAAGRVNAQSGEVEWAKDGSHREPEHPKPVSKEQQASQSILPKWSASLDGGYGYRLFRTGKVFTTAANQRYIKDFRSGIAFGGNVAYFPWPRFGFGVRYERYQSKATWNDLTEDVTIQHLSGLLTHRSVLKNQRTFVLTSLMVGYQPYQNKTSVGAEQFTLNGKTAGWGVSVGLQHRLGEKFAFNVTGSAMMGAIYRLQRKTEISSATLHLSKDNSVDLSRFSLTVGLGFLK</sequence>
<evidence type="ECO:0000256" key="2">
    <source>
        <dbReference type="SAM" id="SignalP"/>
    </source>
</evidence>
<dbReference type="SUPFAM" id="SSF56925">
    <property type="entry name" value="OMPA-like"/>
    <property type="match status" value="1"/>
</dbReference>
<protein>
    <submittedName>
        <fullName evidence="3">Porin family protein</fullName>
    </submittedName>
</protein>
<gene>
    <name evidence="3" type="ORF">FEN17_16835</name>
</gene>
<keyword evidence="2" id="KW-0732">Signal</keyword>
<name>A0A5R9KY78_9BACT</name>
<organism evidence="3 4">
    <name type="scientific">Dyadobacter luticola</name>
    <dbReference type="NCBI Taxonomy" id="1979387"/>
    <lineage>
        <taxon>Bacteria</taxon>
        <taxon>Pseudomonadati</taxon>
        <taxon>Bacteroidota</taxon>
        <taxon>Cytophagia</taxon>
        <taxon>Cytophagales</taxon>
        <taxon>Spirosomataceae</taxon>
        <taxon>Dyadobacter</taxon>
    </lineage>
</organism>
<dbReference type="InterPro" id="IPR011250">
    <property type="entry name" value="OMP/PagP_B-barrel"/>
</dbReference>
<feature type="compositionally biased region" description="Basic and acidic residues" evidence="1">
    <location>
        <begin position="27"/>
        <end position="44"/>
    </location>
</feature>
<dbReference type="OrthoDB" id="979407at2"/>
<dbReference type="Proteomes" id="UP000306402">
    <property type="component" value="Unassembled WGS sequence"/>
</dbReference>
<evidence type="ECO:0000256" key="1">
    <source>
        <dbReference type="SAM" id="MobiDB-lite"/>
    </source>
</evidence>
<comment type="caution">
    <text evidence="3">The sequence shown here is derived from an EMBL/GenBank/DDBJ whole genome shotgun (WGS) entry which is preliminary data.</text>
</comment>
<feature type="chain" id="PRO_5024442407" evidence="2">
    <location>
        <begin position="22"/>
        <end position="245"/>
    </location>
</feature>
<proteinExistence type="predicted"/>
<dbReference type="AlphaFoldDB" id="A0A5R9KY78"/>
<evidence type="ECO:0000313" key="3">
    <source>
        <dbReference type="EMBL" id="TLV01118.1"/>
    </source>
</evidence>
<evidence type="ECO:0000313" key="4">
    <source>
        <dbReference type="Proteomes" id="UP000306402"/>
    </source>
</evidence>